<dbReference type="InterPro" id="IPR004279">
    <property type="entry name" value="Perilipin"/>
</dbReference>
<dbReference type="Proteomes" id="UP000796761">
    <property type="component" value="Unassembled WGS sequence"/>
</dbReference>
<evidence type="ECO:0000313" key="6">
    <source>
        <dbReference type="Proteomes" id="UP000796761"/>
    </source>
</evidence>
<dbReference type="Gene3D" id="3.30.720.170">
    <property type="entry name" value="Perilipin, alpha-beta domain"/>
    <property type="match status" value="1"/>
</dbReference>
<comment type="subcellular location">
    <subcellularLocation>
        <location evidence="1">Lipid droplet</location>
    </subcellularLocation>
</comment>
<evidence type="ECO:0000256" key="3">
    <source>
        <dbReference type="ARBA" id="ARBA00022677"/>
    </source>
</evidence>
<dbReference type="EMBL" id="SWJQ01000178">
    <property type="protein sequence ID" value="TRZ19638.1"/>
    <property type="molecule type" value="Genomic_DNA"/>
</dbReference>
<dbReference type="GO" id="GO:0010890">
    <property type="term" value="P:positive regulation of triglyceride storage"/>
    <property type="evidence" value="ECO:0007669"/>
    <property type="project" value="TreeGrafter"/>
</dbReference>
<evidence type="ECO:0008006" key="7">
    <source>
        <dbReference type="Google" id="ProtNLM"/>
    </source>
</evidence>
<evidence type="ECO:0000313" key="5">
    <source>
        <dbReference type="EMBL" id="TRZ19638.1"/>
    </source>
</evidence>
<dbReference type="GO" id="GO:0005829">
    <property type="term" value="C:cytosol"/>
    <property type="evidence" value="ECO:0007669"/>
    <property type="project" value="TreeGrafter"/>
</dbReference>
<feature type="compositionally biased region" description="Acidic residues" evidence="4">
    <location>
        <begin position="468"/>
        <end position="482"/>
    </location>
</feature>
<gene>
    <name evidence="5" type="ORF">HGM15179_007506</name>
</gene>
<dbReference type="Gene3D" id="1.20.120.340">
    <property type="entry name" value="Flagellar protein FliS"/>
    <property type="match status" value="1"/>
</dbReference>
<dbReference type="PANTHER" id="PTHR14024:SF51">
    <property type="entry name" value="PERILIPIN-RELATED"/>
    <property type="match status" value="1"/>
</dbReference>
<feature type="compositionally biased region" description="Basic and acidic residues" evidence="4">
    <location>
        <begin position="483"/>
        <end position="492"/>
    </location>
</feature>
<dbReference type="AlphaFoldDB" id="A0A8K1LN45"/>
<organism evidence="5 6">
    <name type="scientific">Zosterops borbonicus</name>
    <dbReference type="NCBI Taxonomy" id="364589"/>
    <lineage>
        <taxon>Eukaryota</taxon>
        <taxon>Metazoa</taxon>
        <taxon>Chordata</taxon>
        <taxon>Craniata</taxon>
        <taxon>Vertebrata</taxon>
        <taxon>Euteleostomi</taxon>
        <taxon>Archelosauria</taxon>
        <taxon>Archosauria</taxon>
        <taxon>Dinosauria</taxon>
        <taxon>Saurischia</taxon>
        <taxon>Theropoda</taxon>
        <taxon>Coelurosauria</taxon>
        <taxon>Aves</taxon>
        <taxon>Neognathae</taxon>
        <taxon>Neoaves</taxon>
        <taxon>Telluraves</taxon>
        <taxon>Australaves</taxon>
        <taxon>Passeriformes</taxon>
        <taxon>Sylvioidea</taxon>
        <taxon>Zosteropidae</taxon>
        <taxon>Zosterops</taxon>
    </lineage>
</organism>
<comment type="caution">
    <text evidence="5">The sequence shown here is derived from an EMBL/GenBank/DDBJ whole genome shotgun (WGS) entry which is preliminary data.</text>
</comment>
<proteinExistence type="inferred from homology"/>
<dbReference type="PANTHER" id="PTHR14024">
    <property type="entry name" value="PERILIPIN"/>
    <property type="match status" value="1"/>
</dbReference>
<dbReference type="GO" id="GO:0005811">
    <property type="term" value="C:lipid droplet"/>
    <property type="evidence" value="ECO:0007669"/>
    <property type="project" value="UniProtKB-SubCell"/>
</dbReference>
<keyword evidence="3" id="KW-0551">Lipid droplet</keyword>
<reference evidence="5" key="1">
    <citation type="submission" date="2019-04" db="EMBL/GenBank/DDBJ databases">
        <title>Genome assembly of Zosterops borbonicus 15179.</title>
        <authorList>
            <person name="Leroy T."/>
            <person name="Anselmetti Y."/>
            <person name="Tilak M.-K."/>
            <person name="Nabholz B."/>
        </authorList>
    </citation>
    <scope>NUCLEOTIDE SEQUENCE</scope>
    <source>
        <strain evidence="5">HGM_15179</strain>
        <tissue evidence="5">Muscle</tissue>
    </source>
</reference>
<dbReference type="Pfam" id="PF03036">
    <property type="entry name" value="Perilipin"/>
    <property type="match status" value="2"/>
</dbReference>
<evidence type="ECO:0000256" key="1">
    <source>
        <dbReference type="ARBA" id="ARBA00004502"/>
    </source>
</evidence>
<evidence type="ECO:0000256" key="4">
    <source>
        <dbReference type="SAM" id="MobiDB-lite"/>
    </source>
</evidence>
<evidence type="ECO:0000256" key="2">
    <source>
        <dbReference type="ARBA" id="ARBA00006311"/>
    </source>
</evidence>
<name>A0A8K1LN45_9PASS</name>
<feature type="region of interest" description="Disordered" evidence="4">
    <location>
        <begin position="224"/>
        <end position="244"/>
    </location>
</feature>
<feature type="region of interest" description="Disordered" evidence="4">
    <location>
        <begin position="460"/>
        <end position="507"/>
    </location>
</feature>
<protein>
    <recommendedName>
        <fullName evidence="7">Perilipin</fullName>
    </recommendedName>
</protein>
<comment type="similarity">
    <text evidence="2">Belongs to the perilipin family.</text>
</comment>
<dbReference type="GO" id="GO:0019915">
    <property type="term" value="P:lipid storage"/>
    <property type="evidence" value="ECO:0007669"/>
    <property type="project" value="TreeGrafter"/>
</dbReference>
<dbReference type="OrthoDB" id="376826at2759"/>
<accession>A0A8K1LN45</accession>
<keyword evidence="6" id="KW-1185">Reference proteome</keyword>
<sequence>MWVCWSGDGPVEKGPVMVLESCNQVTPEPSLLQAEQPQLCQPFLPAELFHPSDHPSACSGATLEGSLPLLDVFPPAAMASAVPDEEVAQSSPEQEQEEVANLSLVSSACDVVSAAYASTKESHPCLRCVCEAAEKGVQSVTEATASCVQPVLATLEPHVAAASEYASKGLDKLGEKLPLLQKPVEQILSDTKELVSHRVAEVKEAVSSRVQEVLDVTKDTLQGSVGTARPAVPSAPGPAGGQTDVSQLAECEEGTDVLPLQQQREHRRYFVRLGSLSEELRLFAHLHSTARIQQVWQGMQGALAQLHCILELTEAFKQGFNQKLQEGQEKLYRMWLDWSRKYLKESGDESPAEPEEMEYLTLLMARRITQQLHLTCSGVVAAIQGLPCSLQDKLRQALTAIQELHADFSVANSFQDLSSSVLTQSQRELAVIQEHMEELLEYLKNNTPLSWLVGPFSPREDREQSFQVDEEEEDQSSQDEEGKDQPSQKEEAEAAGVGHLESFSTYL</sequence>
<dbReference type="SUPFAM" id="SSF109775">
    <property type="entry name" value="Mannose-6-phosphate receptor binding protein 1 (Tip47), C-terminal domain"/>
    <property type="match status" value="1"/>
</dbReference>